<dbReference type="GO" id="GO:0016020">
    <property type="term" value="C:membrane"/>
    <property type="evidence" value="ECO:0007669"/>
    <property type="project" value="UniProtKB-SubCell"/>
</dbReference>
<feature type="transmembrane region" description="Helical" evidence="5">
    <location>
        <begin position="85"/>
        <end position="105"/>
    </location>
</feature>
<evidence type="ECO:0000256" key="4">
    <source>
        <dbReference type="ARBA" id="ARBA00023136"/>
    </source>
</evidence>
<proteinExistence type="predicted"/>
<keyword evidence="2 5" id="KW-0812">Transmembrane</keyword>
<reference evidence="6 7" key="1">
    <citation type="journal article" date="2016" name="Nat. Commun.">
        <title>Thousands of microbial genomes shed light on interconnected biogeochemical processes in an aquifer system.</title>
        <authorList>
            <person name="Anantharaman K."/>
            <person name="Brown C.T."/>
            <person name="Hug L.A."/>
            <person name="Sharon I."/>
            <person name="Castelle C.J."/>
            <person name="Probst A.J."/>
            <person name="Thomas B.C."/>
            <person name="Singh A."/>
            <person name="Wilkins M.J."/>
            <person name="Karaoz U."/>
            <person name="Brodie E.L."/>
            <person name="Williams K.H."/>
            <person name="Hubbard S.S."/>
            <person name="Banfield J.F."/>
        </authorList>
    </citation>
    <scope>NUCLEOTIDE SEQUENCE [LARGE SCALE GENOMIC DNA]</scope>
</reference>
<dbReference type="Proteomes" id="UP000176996">
    <property type="component" value="Unassembled WGS sequence"/>
</dbReference>
<comment type="subcellular location">
    <subcellularLocation>
        <location evidence="1">Membrane</location>
        <topology evidence="1">Multi-pass membrane protein</topology>
    </subcellularLocation>
</comment>
<evidence type="ECO:0000313" key="7">
    <source>
        <dbReference type="Proteomes" id="UP000176996"/>
    </source>
</evidence>
<dbReference type="STRING" id="1798471.A3A21_02120"/>
<feature type="transmembrane region" description="Helical" evidence="5">
    <location>
        <begin position="7"/>
        <end position="25"/>
    </location>
</feature>
<dbReference type="Pfam" id="PF07681">
    <property type="entry name" value="DoxX"/>
    <property type="match status" value="1"/>
</dbReference>
<evidence type="ECO:0000256" key="3">
    <source>
        <dbReference type="ARBA" id="ARBA00022989"/>
    </source>
</evidence>
<evidence type="ECO:0000313" key="6">
    <source>
        <dbReference type="EMBL" id="OGG42157.1"/>
    </source>
</evidence>
<evidence type="ECO:0000256" key="1">
    <source>
        <dbReference type="ARBA" id="ARBA00004141"/>
    </source>
</evidence>
<organism evidence="6 7">
    <name type="scientific">Candidatus Jorgensenbacteria bacterium RIFCSPLOWO2_01_FULL_45_25b</name>
    <dbReference type="NCBI Taxonomy" id="1798471"/>
    <lineage>
        <taxon>Bacteria</taxon>
        <taxon>Candidatus Joergenseniibacteriota</taxon>
    </lineage>
</organism>
<dbReference type="InterPro" id="IPR032808">
    <property type="entry name" value="DoxX"/>
</dbReference>
<keyword evidence="3 5" id="KW-1133">Transmembrane helix</keyword>
<keyword evidence="4 5" id="KW-0472">Membrane</keyword>
<dbReference type="EMBL" id="MFKK01000004">
    <property type="protein sequence ID" value="OGG42157.1"/>
    <property type="molecule type" value="Genomic_DNA"/>
</dbReference>
<feature type="transmembrane region" description="Helical" evidence="5">
    <location>
        <begin position="117"/>
        <end position="135"/>
    </location>
</feature>
<protein>
    <recommendedName>
        <fullName evidence="8">DoxX subfamily</fullName>
    </recommendedName>
</protein>
<comment type="caution">
    <text evidence="6">The sequence shown here is derived from an EMBL/GenBank/DDBJ whole genome shotgun (WGS) entry which is preliminary data.</text>
</comment>
<accession>A0A1F6C071</accession>
<gene>
    <name evidence="6" type="ORF">A3A21_02120</name>
</gene>
<evidence type="ECO:0000256" key="5">
    <source>
        <dbReference type="SAM" id="Phobius"/>
    </source>
</evidence>
<evidence type="ECO:0000256" key="2">
    <source>
        <dbReference type="ARBA" id="ARBA00022692"/>
    </source>
</evidence>
<feature type="transmembrane region" description="Helical" evidence="5">
    <location>
        <begin position="57"/>
        <end position="78"/>
    </location>
</feature>
<dbReference type="AlphaFoldDB" id="A0A1F6C071"/>
<sequence length="144" mass="16239">MKSKKAYALLFLRLTLGWLFFYAGITKILNPAWSAEGYLKGAKTFTEFYQILARPDILSIINPLNAWGLTLIGAALILGIWMKKAAWLGIALMALYYIPILNFPYAGEHSIIVDEHIIYIGAFLVLIACDEMQLWKIKVAGKKK</sequence>
<name>A0A1F6C071_9BACT</name>
<evidence type="ECO:0008006" key="8">
    <source>
        <dbReference type="Google" id="ProtNLM"/>
    </source>
</evidence>